<comment type="caution">
    <text evidence="1">The sequence shown here is derived from an EMBL/GenBank/DDBJ whole genome shotgun (WGS) entry which is preliminary data.</text>
</comment>
<reference evidence="1 2" key="1">
    <citation type="submission" date="2023-07" db="EMBL/GenBank/DDBJ databases">
        <title>Sorghum-associated microbial communities from plants grown in Nebraska, USA.</title>
        <authorList>
            <person name="Schachtman D."/>
        </authorList>
    </citation>
    <scope>NUCLEOTIDE SEQUENCE [LARGE SCALE GENOMIC DNA]</scope>
    <source>
        <strain evidence="1 2">584</strain>
    </source>
</reference>
<protein>
    <submittedName>
        <fullName evidence="1">Uncharacterized protein</fullName>
    </submittedName>
</protein>
<sequence>MADDFHRPTLTFPDGAYNATQVRLYGISAPDDLSYSNDPKKELDDGSYSIMISPVSVIKNSDQQATSSVVDELRKKKLSNSGIFHNILEDHSVKIPVAYYQIIKFDVKQYGTVGLVLFNSSAPEAPSPNRFSSCGIIVGYAYEGHCYDLPKPKIMVLPTPPVPIPEDDCGYQLKRDSNYRLWVVDKLEECVEFEMNQGFIEQIVLEANLPGKRSPTSYVGRAMLAHRNGRLTD</sequence>
<gene>
    <name evidence="1" type="ORF">E9232_002063</name>
</gene>
<keyword evidence="2" id="KW-1185">Reference proteome</keyword>
<organism evidence="1 2">
    <name type="scientific">Inquilinus ginsengisoli</name>
    <dbReference type="NCBI Taxonomy" id="363840"/>
    <lineage>
        <taxon>Bacteria</taxon>
        <taxon>Pseudomonadati</taxon>
        <taxon>Pseudomonadota</taxon>
        <taxon>Alphaproteobacteria</taxon>
        <taxon>Rhodospirillales</taxon>
        <taxon>Rhodospirillaceae</taxon>
        <taxon>Inquilinus</taxon>
    </lineage>
</organism>
<accession>A0ABU1JLQ0</accession>
<proteinExistence type="predicted"/>
<evidence type="ECO:0000313" key="2">
    <source>
        <dbReference type="Proteomes" id="UP001262410"/>
    </source>
</evidence>
<dbReference type="EMBL" id="JAVDPW010000003">
    <property type="protein sequence ID" value="MDR6289548.1"/>
    <property type="molecule type" value="Genomic_DNA"/>
</dbReference>
<name>A0ABU1JLQ0_9PROT</name>
<dbReference type="RefSeq" id="WP_309793832.1">
    <property type="nucleotide sequence ID" value="NZ_JAVDPW010000003.1"/>
</dbReference>
<evidence type="ECO:0000313" key="1">
    <source>
        <dbReference type="EMBL" id="MDR6289548.1"/>
    </source>
</evidence>
<dbReference type="Proteomes" id="UP001262410">
    <property type="component" value="Unassembled WGS sequence"/>
</dbReference>